<dbReference type="Proteomes" id="UP001499967">
    <property type="component" value="Unassembled WGS sequence"/>
</dbReference>
<feature type="domain" description="Alcohol dehydrogenase-like C-terminal" evidence="1">
    <location>
        <begin position="3"/>
        <end position="66"/>
    </location>
</feature>
<evidence type="ECO:0000259" key="1">
    <source>
        <dbReference type="Pfam" id="PF00107"/>
    </source>
</evidence>
<evidence type="ECO:0000313" key="3">
    <source>
        <dbReference type="Proteomes" id="UP001499967"/>
    </source>
</evidence>
<name>A0ABP3ZH58_9PSEU</name>
<dbReference type="InterPro" id="IPR013149">
    <property type="entry name" value="ADH-like_C"/>
</dbReference>
<dbReference type="Gene3D" id="3.90.180.10">
    <property type="entry name" value="Medium-chain alcohol dehydrogenases, catalytic domain"/>
    <property type="match status" value="1"/>
</dbReference>
<keyword evidence="3" id="KW-1185">Reference proteome</keyword>
<comment type="caution">
    <text evidence="2">The sequence shown here is derived from an EMBL/GenBank/DDBJ whole genome shotgun (WGS) entry which is preliminary data.</text>
</comment>
<protein>
    <recommendedName>
        <fullName evidence="1">Alcohol dehydrogenase-like C-terminal domain-containing protein</fullName>
    </recommendedName>
</protein>
<evidence type="ECO:0000313" key="2">
    <source>
        <dbReference type="EMBL" id="GAA0921989.1"/>
    </source>
</evidence>
<reference evidence="3" key="1">
    <citation type="journal article" date="2019" name="Int. J. Syst. Evol. Microbiol.">
        <title>The Global Catalogue of Microorganisms (GCM) 10K type strain sequencing project: providing services to taxonomists for standard genome sequencing and annotation.</title>
        <authorList>
            <consortium name="The Broad Institute Genomics Platform"/>
            <consortium name="The Broad Institute Genome Sequencing Center for Infectious Disease"/>
            <person name="Wu L."/>
            <person name="Ma J."/>
        </authorList>
    </citation>
    <scope>NUCLEOTIDE SEQUENCE [LARGE SCALE GENOMIC DNA]</scope>
    <source>
        <strain evidence="3">JCM 11117</strain>
    </source>
</reference>
<proteinExistence type="predicted"/>
<dbReference type="SUPFAM" id="SSF51735">
    <property type="entry name" value="NAD(P)-binding Rossmann-fold domains"/>
    <property type="match status" value="1"/>
</dbReference>
<dbReference type="Gene3D" id="3.40.50.720">
    <property type="entry name" value="NAD(P)-binding Rossmann-like Domain"/>
    <property type="match status" value="1"/>
</dbReference>
<dbReference type="EMBL" id="BAAAHP010000013">
    <property type="protein sequence ID" value="GAA0921989.1"/>
    <property type="molecule type" value="Genomic_DNA"/>
</dbReference>
<dbReference type="InterPro" id="IPR036291">
    <property type="entry name" value="NAD(P)-bd_dom_sf"/>
</dbReference>
<sequence length="111" mass="11941">MLATVGSGATRQAAVDLTRAGGRVVLVGLHTDVSELGWFSVIRREISLVGANCFDRSDFDRAVSWLREGRIRPPATVHRAGLGDGPRLFADLAAGRADAAKTYLVPRHAWS</sequence>
<organism evidence="2 3">
    <name type="scientific">Pseudonocardia zijingensis</name>
    <dbReference type="NCBI Taxonomy" id="153376"/>
    <lineage>
        <taxon>Bacteria</taxon>
        <taxon>Bacillati</taxon>
        <taxon>Actinomycetota</taxon>
        <taxon>Actinomycetes</taxon>
        <taxon>Pseudonocardiales</taxon>
        <taxon>Pseudonocardiaceae</taxon>
        <taxon>Pseudonocardia</taxon>
    </lineage>
</organism>
<gene>
    <name evidence="2" type="ORF">GCM10009559_05200</name>
</gene>
<dbReference type="Pfam" id="PF00107">
    <property type="entry name" value="ADH_zinc_N"/>
    <property type="match status" value="1"/>
</dbReference>
<accession>A0ABP3ZH58</accession>